<keyword evidence="3" id="KW-1185">Reference proteome</keyword>
<evidence type="ECO:0000313" key="2">
    <source>
        <dbReference type="EMBL" id="MCE0482255.1"/>
    </source>
</evidence>
<dbReference type="EMBL" id="JACEIK010005822">
    <property type="protein sequence ID" value="MCE0482255.1"/>
    <property type="molecule type" value="Genomic_DNA"/>
</dbReference>
<comment type="caution">
    <text evidence="2">The sequence shown here is derived from an EMBL/GenBank/DDBJ whole genome shotgun (WGS) entry which is preliminary data.</text>
</comment>
<feature type="compositionally biased region" description="Polar residues" evidence="1">
    <location>
        <begin position="171"/>
        <end position="180"/>
    </location>
</feature>
<evidence type="ECO:0000256" key="1">
    <source>
        <dbReference type="SAM" id="MobiDB-lite"/>
    </source>
</evidence>
<feature type="region of interest" description="Disordered" evidence="1">
    <location>
        <begin position="171"/>
        <end position="190"/>
    </location>
</feature>
<sequence length="190" mass="21053">MEEWRYFASKSRASQLFPSLITMLCAWERVPRDQGAEMIVCDVPFDPLRVKGALGWGRKKRNTDLKEDSEDQGSSRVGAGLSRPSSPFECIEENMAVMKELLRFLSRPLPDGALSNAAAGAIEAFQGALGSLVQAHMEFQADLEAEKKKRRSQDKLLTKMWEGIKAPEDSLSTLKASQGVQEGRPTVLLP</sequence>
<proteinExistence type="predicted"/>
<protein>
    <submittedName>
        <fullName evidence="2">Uncharacterized protein</fullName>
    </submittedName>
</protein>
<feature type="region of interest" description="Disordered" evidence="1">
    <location>
        <begin position="61"/>
        <end position="85"/>
    </location>
</feature>
<organism evidence="2 3">
    <name type="scientific">Datura stramonium</name>
    <name type="common">Jimsonweed</name>
    <name type="synonym">Common thornapple</name>
    <dbReference type="NCBI Taxonomy" id="4076"/>
    <lineage>
        <taxon>Eukaryota</taxon>
        <taxon>Viridiplantae</taxon>
        <taxon>Streptophyta</taxon>
        <taxon>Embryophyta</taxon>
        <taxon>Tracheophyta</taxon>
        <taxon>Spermatophyta</taxon>
        <taxon>Magnoliopsida</taxon>
        <taxon>eudicotyledons</taxon>
        <taxon>Gunneridae</taxon>
        <taxon>Pentapetalae</taxon>
        <taxon>asterids</taxon>
        <taxon>lamiids</taxon>
        <taxon>Solanales</taxon>
        <taxon>Solanaceae</taxon>
        <taxon>Solanoideae</taxon>
        <taxon>Datureae</taxon>
        <taxon>Datura</taxon>
    </lineage>
</organism>
<gene>
    <name evidence="2" type="ORF">HAX54_040837</name>
</gene>
<dbReference type="Proteomes" id="UP000823775">
    <property type="component" value="Unassembled WGS sequence"/>
</dbReference>
<accession>A0ABS8VRU9</accession>
<name>A0ABS8VRU9_DATST</name>
<reference evidence="2 3" key="1">
    <citation type="journal article" date="2021" name="BMC Genomics">
        <title>Datura genome reveals duplications of psychoactive alkaloid biosynthetic genes and high mutation rate following tissue culture.</title>
        <authorList>
            <person name="Rajewski A."/>
            <person name="Carter-House D."/>
            <person name="Stajich J."/>
            <person name="Litt A."/>
        </authorList>
    </citation>
    <scope>NUCLEOTIDE SEQUENCE [LARGE SCALE GENOMIC DNA]</scope>
    <source>
        <strain evidence="2">AR-01</strain>
    </source>
</reference>
<evidence type="ECO:0000313" key="3">
    <source>
        <dbReference type="Proteomes" id="UP000823775"/>
    </source>
</evidence>